<dbReference type="GO" id="GO:0005783">
    <property type="term" value="C:endoplasmic reticulum"/>
    <property type="evidence" value="ECO:0007669"/>
    <property type="project" value="UniProtKB-SubCell"/>
</dbReference>
<dbReference type="EC" id="2.4.1.221" evidence="4"/>
<dbReference type="GO" id="GO:0046922">
    <property type="term" value="F:peptide-O-fucosyltransferase activity"/>
    <property type="evidence" value="ECO:0007669"/>
    <property type="project" value="UniProtKB-EC"/>
</dbReference>
<dbReference type="SMART" id="SM00980">
    <property type="entry name" value="THAP"/>
    <property type="match status" value="1"/>
</dbReference>
<keyword evidence="5 28" id="KW-0328">Glycosyltransferase</keyword>
<dbReference type="SUPFAM" id="SSF57716">
    <property type="entry name" value="Glucocorticoid receptor-like (DNA-binding domain)"/>
    <property type="match status" value="1"/>
</dbReference>
<dbReference type="InterPro" id="IPR036236">
    <property type="entry name" value="Znf_C2H2_sf"/>
</dbReference>
<organism evidence="28 29">
    <name type="scientific">Trachymyrmex septentrionalis</name>
    <dbReference type="NCBI Taxonomy" id="34720"/>
    <lineage>
        <taxon>Eukaryota</taxon>
        <taxon>Metazoa</taxon>
        <taxon>Ecdysozoa</taxon>
        <taxon>Arthropoda</taxon>
        <taxon>Hexapoda</taxon>
        <taxon>Insecta</taxon>
        <taxon>Pterygota</taxon>
        <taxon>Neoptera</taxon>
        <taxon>Endopterygota</taxon>
        <taxon>Hymenoptera</taxon>
        <taxon>Apocrita</taxon>
        <taxon>Aculeata</taxon>
        <taxon>Formicoidea</taxon>
        <taxon>Formicidae</taxon>
        <taxon>Myrmicinae</taxon>
        <taxon>Trachymyrmex</taxon>
    </lineage>
</organism>
<evidence type="ECO:0000256" key="7">
    <source>
        <dbReference type="ARBA" id="ARBA00022723"/>
    </source>
</evidence>
<comment type="catalytic activity">
    <reaction evidence="21">
        <text>L-threonyl-[protein] + GDP-beta-L-fucose = 3-O-(alpha-L-fucosyl)-L-threonyl-[protein] + GDP + H(+)</text>
        <dbReference type="Rhea" id="RHEA:70491"/>
        <dbReference type="Rhea" id="RHEA-COMP:11060"/>
        <dbReference type="Rhea" id="RHEA-COMP:17915"/>
        <dbReference type="ChEBI" id="CHEBI:15378"/>
        <dbReference type="ChEBI" id="CHEBI:30013"/>
        <dbReference type="ChEBI" id="CHEBI:57273"/>
        <dbReference type="ChEBI" id="CHEBI:58189"/>
        <dbReference type="ChEBI" id="CHEBI:189631"/>
        <dbReference type="EC" id="2.4.1.221"/>
    </reaction>
    <physiologicalReaction direction="left-to-right" evidence="21">
        <dbReference type="Rhea" id="RHEA:70492"/>
    </physiologicalReaction>
</comment>
<feature type="domain" description="C2H2-type" evidence="26">
    <location>
        <begin position="365"/>
        <end position="388"/>
    </location>
</feature>
<keyword evidence="14" id="KW-1015">Disulfide bond</keyword>
<keyword evidence="11" id="KW-0862">Zinc</keyword>
<dbReference type="GO" id="GO:0008270">
    <property type="term" value="F:zinc ion binding"/>
    <property type="evidence" value="ECO:0007669"/>
    <property type="project" value="UniProtKB-KW"/>
</dbReference>
<evidence type="ECO:0000256" key="2">
    <source>
        <dbReference type="ARBA" id="ARBA00004555"/>
    </source>
</evidence>
<sequence>MSTCQIISCRNNYRTKESRVIHFHRFPRRNALLLQWEKACGRKNINIKNGRVCSIHFDSAAYKVYDLHNQPKKRRLRSDAVPTLNLGSSNGEVIPDTAINTILPKEKLEVMNTTLFEEQMEASTSRHLLNLSKQIMIIILIYDTPESSMSGELSENFLDKSNNPPVEIDKKGFVEFRLQNNILKKQHVNDNNRKEYEIRESEMERGRQNEEEKDTTSEHYFYEEDQDADSESEQKMNTKDRFKLEPGKKIHKCNQCGRTFLLHQMLMLHIQHFHRNRRYEYDNYKKHFFSKSNLVKHKIPIHLDKMLFSCSVCQIKFRLMEQLQNHMKIHMNEMQYACQHCSRRFFTVEECRKHDDSEHKKVKSFQCDICGNCFVAKQGLQQHIAQKHEELFTCKYCKETFHTKTLLNQHLVTHIDDRLHTNPLKKNYLTQRPTSASPLLSYAEDKELDVVVQKLIYLILEYSCGNREVQLDRLYILQNDEEMFKTGKFEDKNELIDCDHNSLRYHKLKQHMYTGPFWGYSNITARDVKCLKFHGMAQDLSQNLMPTRYRSVMFDRMEIALHDEYGSKEYWRARRSMRYSSELYDIAEDYRKTFLNSMNENDNTERPADWTKEKVYFQNRRNAKGGPYLAVHLRRRDFIMAHKASVPTIMNTALQLQKRMAKLGLTLLFIATDAEQYEFEELKLYLPQYKVMKYVPSDYVINKFKDGGVAIIDQIICSYARYFIGTHESTFTFRIQEDREIIGFPSDTTFNKLCKTNEDCTIDGFWSIVW</sequence>
<name>A0A195F5U2_9HYME</name>
<keyword evidence="9 23" id="KW-0863">Zinc-finger</keyword>
<proteinExistence type="inferred from homology"/>
<dbReference type="PANTHER" id="PTHR13398:SF0">
    <property type="entry name" value="GDP-FUCOSE PROTEIN O-FUCOSYLTRANSFERASE 2"/>
    <property type="match status" value="1"/>
</dbReference>
<evidence type="ECO:0000256" key="5">
    <source>
        <dbReference type="ARBA" id="ARBA00022676"/>
    </source>
</evidence>
<dbReference type="InterPro" id="IPR038441">
    <property type="entry name" value="THAP_Znf_sf"/>
</dbReference>
<feature type="domain" description="C2H2-type" evidence="26">
    <location>
        <begin position="251"/>
        <end position="279"/>
    </location>
</feature>
<accession>A0A195F5U2</accession>
<dbReference type="CDD" id="cd11298">
    <property type="entry name" value="O-FucT-2"/>
    <property type="match status" value="1"/>
</dbReference>
<dbReference type="InterPro" id="IPR006612">
    <property type="entry name" value="THAP_Znf"/>
</dbReference>
<dbReference type="InterPro" id="IPR045130">
    <property type="entry name" value="OFUT2-like"/>
</dbReference>
<evidence type="ECO:0000256" key="13">
    <source>
        <dbReference type="ARBA" id="ARBA00023125"/>
    </source>
</evidence>
<evidence type="ECO:0000256" key="12">
    <source>
        <dbReference type="ARBA" id="ARBA00023034"/>
    </source>
</evidence>
<evidence type="ECO:0000256" key="14">
    <source>
        <dbReference type="ARBA" id="ARBA00023157"/>
    </source>
</evidence>
<dbReference type="PROSITE" id="PS50950">
    <property type="entry name" value="ZF_THAP"/>
    <property type="match status" value="1"/>
</dbReference>
<keyword evidence="13 24" id="KW-0238">DNA-binding</keyword>
<evidence type="ECO:0000256" key="4">
    <source>
        <dbReference type="ARBA" id="ARBA00012196"/>
    </source>
</evidence>
<dbReference type="Gene3D" id="3.40.50.11340">
    <property type="match status" value="1"/>
</dbReference>
<dbReference type="Proteomes" id="UP000078541">
    <property type="component" value="Unassembled WGS sequence"/>
</dbReference>
<evidence type="ECO:0000256" key="6">
    <source>
        <dbReference type="ARBA" id="ARBA00022679"/>
    </source>
</evidence>
<evidence type="ECO:0000256" key="21">
    <source>
        <dbReference type="ARBA" id="ARBA00047273"/>
    </source>
</evidence>
<keyword evidence="10" id="KW-0256">Endoplasmic reticulum</keyword>
<keyword evidence="6 28" id="KW-0808">Transferase</keyword>
<evidence type="ECO:0000313" key="28">
    <source>
        <dbReference type="EMBL" id="KYN35547.1"/>
    </source>
</evidence>
<dbReference type="FunFam" id="3.40.50.11350:FF:000002">
    <property type="entry name" value="GDP-fucose protein O-fucosyltransferase 2"/>
    <property type="match status" value="1"/>
</dbReference>
<feature type="domain" description="C2H2-type" evidence="26">
    <location>
        <begin position="336"/>
        <end position="364"/>
    </location>
</feature>
<evidence type="ECO:0000256" key="16">
    <source>
        <dbReference type="ARBA" id="ARBA00023253"/>
    </source>
</evidence>
<keyword evidence="16" id="KW-0294">Fucose metabolism</keyword>
<keyword evidence="29" id="KW-1185">Reference proteome</keyword>
<evidence type="ECO:0000256" key="9">
    <source>
        <dbReference type="ARBA" id="ARBA00022771"/>
    </source>
</evidence>
<dbReference type="InterPro" id="IPR019378">
    <property type="entry name" value="GDP-Fuc_O-FucTrfase"/>
</dbReference>
<dbReference type="SUPFAM" id="SSF57667">
    <property type="entry name" value="beta-beta-alpha zinc fingers"/>
    <property type="match status" value="3"/>
</dbReference>
<comment type="pathway">
    <text evidence="3">Protein modification; protein glycosylation.</text>
</comment>
<dbReference type="STRING" id="34720.A0A195F5U2"/>
<comment type="similarity">
    <text evidence="18">Belongs to the glycosyltransferase 68 family.</text>
</comment>
<evidence type="ECO:0000256" key="17">
    <source>
        <dbReference type="ARBA" id="ARBA00023277"/>
    </source>
</evidence>
<dbReference type="SMART" id="SM00692">
    <property type="entry name" value="DM3"/>
    <property type="match status" value="1"/>
</dbReference>
<dbReference type="AlphaFoldDB" id="A0A195F5U2"/>
<evidence type="ECO:0000256" key="11">
    <source>
        <dbReference type="ARBA" id="ARBA00022833"/>
    </source>
</evidence>
<dbReference type="PROSITE" id="PS50157">
    <property type="entry name" value="ZINC_FINGER_C2H2_2"/>
    <property type="match status" value="5"/>
</dbReference>
<reference evidence="28 29" key="1">
    <citation type="submission" date="2016-03" db="EMBL/GenBank/DDBJ databases">
        <title>Trachymyrmex septentrionalis WGS genome.</title>
        <authorList>
            <person name="Nygaard S."/>
            <person name="Hu H."/>
            <person name="Boomsma J."/>
            <person name="Zhang G."/>
        </authorList>
    </citation>
    <scope>NUCLEOTIDE SEQUENCE [LARGE SCALE GENOMIC DNA]</scope>
    <source>
        <strain evidence="28">Tsep2-gDNA-1</strain>
        <tissue evidence="28">Whole body</tissue>
    </source>
</reference>
<feature type="compositionally biased region" description="Basic and acidic residues" evidence="25">
    <location>
        <begin position="198"/>
        <end position="222"/>
    </location>
</feature>
<dbReference type="GO" id="GO:0003677">
    <property type="term" value="F:DNA binding"/>
    <property type="evidence" value="ECO:0007669"/>
    <property type="project" value="UniProtKB-UniRule"/>
</dbReference>
<evidence type="ECO:0000256" key="15">
    <source>
        <dbReference type="ARBA" id="ARBA00023180"/>
    </source>
</evidence>
<dbReference type="EMBL" id="KQ981805">
    <property type="protein sequence ID" value="KYN35547.1"/>
    <property type="molecule type" value="Genomic_DNA"/>
</dbReference>
<protein>
    <recommendedName>
        <fullName evidence="19">GDP-fucose protein O-fucosyltransferase 2</fullName>
        <ecNumber evidence="4">2.4.1.221</ecNumber>
    </recommendedName>
    <alternativeName>
        <fullName evidence="20">Peptide-O-fucosyltransferase 2</fullName>
    </alternativeName>
</protein>
<gene>
    <name evidence="28" type="ORF">ALC56_10104</name>
</gene>
<evidence type="ECO:0000256" key="3">
    <source>
        <dbReference type="ARBA" id="ARBA00004922"/>
    </source>
</evidence>
<feature type="domain" description="C2H2-type" evidence="26">
    <location>
        <begin position="392"/>
        <end position="419"/>
    </location>
</feature>
<comment type="catalytic activity">
    <reaction evidence="22">
        <text>L-seryl-[protein] + GDP-beta-L-fucose = 3-O-(alpha-L-fucosyl)-L-seryl-[protein] + GDP + H(+)</text>
        <dbReference type="Rhea" id="RHEA:63644"/>
        <dbReference type="Rhea" id="RHEA-COMP:9863"/>
        <dbReference type="Rhea" id="RHEA-COMP:17914"/>
        <dbReference type="ChEBI" id="CHEBI:15378"/>
        <dbReference type="ChEBI" id="CHEBI:29999"/>
        <dbReference type="ChEBI" id="CHEBI:57273"/>
        <dbReference type="ChEBI" id="CHEBI:58189"/>
        <dbReference type="ChEBI" id="CHEBI:189632"/>
        <dbReference type="EC" id="2.4.1.221"/>
    </reaction>
    <physiologicalReaction direction="left-to-right" evidence="22">
        <dbReference type="Rhea" id="RHEA:63645"/>
    </physiologicalReaction>
</comment>
<dbReference type="Gene3D" id="6.20.210.20">
    <property type="entry name" value="THAP domain"/>
    <property type="match status" value="1"/>
</dbReference>
<keyword evidence="12" id="KW-0333">Golgi apparatus</keyword>
<dbReference type="GO" id="GO:0006004">
    <property type="term" value="P:fucose metabolic process"/>
    <property type="evidence" value="ECO:0007669"/>
    <property type="project" value="UniProtKB-KW"/>
</dbReference>
<evidence type="ECO:0000259" key="26">
    <source>
        <dbReference type="PROSITE" id="PS50157"/>
    </source>
</evidence>
<dbReference type="GO" id="GO:0005794">
    <property type="term" value="C:Golgi apparatus"/>
    <property type="evidence" value="ECO:0007669"/>
    <property type="project" value="UniProtKB-SubCell"/>
</dbReference>
<dbReference type="Pfam" id="PF10250">
    <property type="entry name" value="O-FucT"/>
    <property type="match status" value="1"/>
</dbReference>
<dbReference type="Pfam" id="PF05485">
    <property type="entry name" value="THAP"/>
    <property type="match status" value="1"/>
</dbReference>
<evidence type="ECO:0000256" key="23">
    <source>
        <dbReference type="PROSITE-ProRule" id="PRU00042"/>
    </source>
</evidence>
<evidence type="ECO:0000259" key="27">
    <source>
        <dbReference type="PROSITE" id="PS50950"/>
    </source>
</evidence>
<keyword evidence="17" id="KW-0119">Carbohydrate metabolism</keyword>
<evidence type="ECO:0000256" key="8">
    <source>
        <dbReference type="ARBA" id="ARBA00022729"/>
    </source>
</evidence>
<keyword evidence="15" id="KW-0325">Glycoprotein</keyword>
<dbReference type="PROSITE" id="PS00028">
    <property type="entry name" value="ZINC_FINGER_C2H2_1"/>
    <property type="match status" value="4"/>
</dbReference>
<dbReference type="PANTHER" id="PTHR13398">
    <property type="entry name" value="GDP-FUCOSE PROTEIN O-FUCOSYLTRANSFERASE 2"/>
    <property type="match status" value="1"/>
</dbReference>
<keyword evidence="8" id="KW-0732">Signal</keyword>
<evidence type="ECO:0000256" key="20">
    <source>
        <dbReference type="ARBA" id="ARBA00033083"/>
    </source>
</evidence>
<dbReference type="Gene3D" id="3.40.50.11350">
    <property type="match status" value="1"/>
</dbReference>
<evidence type="ECO:0000256" key="10">
    <source>
        <dbReference type="ARBA" id="ARBA00022824"/>
    </source>
</evidence>
<feature type="region of interest" description="Disordered" evidence="25">
    <location>
        <begin position="198"/>
        <end position="234"/>
    </location>
</feature>
<dbReference type="SMART" id="SM00355">
    <property type="entry name" value="ZnF_C2H2"/>
    <property type="match status" value="5"/>
</dbReference>
<dbReference type="Gene3D" id="3.30.160.60">
    <property type="entry name" value="Classic Zinc Finger"/>
    <property type="match status" value="3"/>
</dbReference>
<evidence type="ECO:0000313" key="29">
    <source>
        <dbReference type="Proteomes" id="UP000078541"/>
    </source>
</evidence>
<feature type="domain" description="C2H2-type" evidence="26">
    <location>
        <begin position="308"/>
        <end position="335"/>
    </location>
</feature>
<evidence type="ECO:0000256" key="1">
    <source>
        <dbReference type="ARBA" id="ARBA00004240"/>
    </source>
</evidence>
<evidence type="ECO:0000256" key="18">
    <source>
        <dbReference type="ARBA" id="ARBA00025803"/>
    </source>
</evidence>
<comment type="subcellular location">
    <subcellularLocation>
        <location evidence="1">Endoplasmic reticulum</location>
    </subcellularLocation>
    <subcellularLocation>
        <location evidence="2">Golgi apparatus</location>
    </subcellularLocation>
</comment>
<evidence type="ECO:0000256" key="25">
    <source>
        <dbReference type="SAM" id="MobiDB-lite"/>
    </source>
</evidence>
<dbReference type="InterPro" id="IPR013087">
    <property type="entry name" value="Znf_C2H2_type"/>
</dbReference>
<evidence type="ECO:0000256" key="22">
    <source>
        <dbReference type="ARBA" id="ARBA00048647"/>
    </source>
</evidence>
<feature type="domain" description="THAP-type" evidence="27">
    <location>
        <begin position="1"/>
        <end position="85"/>
    </location>
</feature>
<keyword evidence="7" id="KW-0479">Metal-binding</keyword>
<evidence type="ECO:0000256" key="24">
    <source>
        <dbReference type="PROSITE-ProRule" id="PRU00309"/>
    </source>
</evidence>
<evidence type="ECO:0000256" key="19">
    <source>
        <dbReference type="ARBA" id="ARBA00026232"/>
    </source>
</evidence>